<keyword evidence="8 12" id="KW-0812">Transmembrane</keyword>
<dbReference type="EMBL" id="MDEG01000010">
    <property type="protein sequence ID" value="PPU97100.1"/>
    <property type="molecule type" value="Genomic_DNA"/>
</dbReference>
<evidence type="ECO:0000313" key="14">
    <source>
        <dbReference type="EMBL" id="PPU97100.1"/>
    </source>
</evidence>
<feature type="transmembrane region" description="Helical" evidence="12">
    <location>
        <begin position="12"/>
        <end position="31"/>
    </location>
</feature>
<keyword evidence="15" id="KW-1185">Reference proteome</keyword>
<dbReference type="PANTHER" id="PTHR37531">
    <property type="entry name" value="HEME EXPORTER PROTEIN D"/>
    <property type="match status" value="1"/>
</dbReference>
<dbReference type="Proteomes" id="UP000238261">
    <property type="component" value="Unassembled WGS sequence"/>
</dbReference>
<dbReference type="AlphaFoldDB" id="A0A2S7EVD0"/>
<name>A0A2S7EVD0_9XANT</name>
<comment type="caution">
    <text evidence="14">The sequence shown here is derived from an EMBL/GenBank/DDBJ whole genome shotgun (WGS) entry which is preliminary data.</text>
</comment>
<evidence type="ECO:0000256" key="3">
    <source>
        <dbReference type="ARBA" id="ARBA00008741"/>
    </source>
</evidence>
<dbReference type="Pfam" id="PF04995">
    <property type="entry name" value="CcmD"/>
    <property type="match status" value="1"/>
</dbReference>
<dbReference type="InterPro" id="IPR052075">
    <property type="entry name" value="Heme_exporter_D"/>
</dbReference>
<evidence type="ECO:0000256" key="8">
    <source>
        <dbReference type="ARBA" id="ARBA00022692"/>
    </source>
</evidence>
<feature type="region of interest" description="Disordered" evidence="13">
    <location>
        <begin position="51"/>
        <end position="71"/>
    </location>
</feature>
<evidence type="ECO:0000256" key="5">
    <source>
        <dbReference type="ARBA" id="ARBA00022448"/>
    </source>
</evidence>
<dbReference type="GO" id="GO:0015886">
    <property type="term" value="P:heme transport"/>
    <property type="evidence" value="ECO:0007669"/>
    <property type="project" value="InterPro"/>
</dbReference>
<dbReference type="GO" id="GO:0005886">
    <property type="term" value="C:plasma membrane"/>
    <property type="evidence" value="ECO:0007669"/>
    <property type="project" value="UniProtKB-SubCell"/>
</dbReference>
<keyword evidence="5 12" id="KW-0813">Transport</keyword>
<evidence type="ECO:0000256" key="4">
    <source>
        <dbReference type="ARBA" id="ARBA00016461"/>
    </source>
</evidence>
<protein>
    <recommendedName>
        <fullName evidence="4 12">Heme exporter protein D</fullName>
    </recommendedName>
</protein>
<dbReference type="GO" id="GO:1903607">
    <property type="term" value="P:cytochrome c biosynthetic process"/>
    <property type="evidence" value="ECO:0007669"/>
    <property type="project" value="TreeGrafter"/>
</dbReference>
<dbReference type="RefSeq" id="WP_046977796.1">
    <property type="nucleotide sequence ID" value="NZ_CP043476.1"/>
</dbReference>
<evidence type="ECO:0000256" key="7">
    <source>
        <dbReference type="ARBA" id="ARBA00022519"/>
    </source>
</evidence>
<dbReference type="NCBIfam" id="TIGR03141">
    <property type="entry name" value="cytochro_ccmD"/>
    <property type="match status" value="1"/>
</dbReference>
<sequence length="71" mass="8101">MSGFWAMGGYAAYVWTAYALFLLVLLLDTLLPRWRQQRLLAQTRAQLLREQARRQRGASSRLPGPANESHA</sequence>
<evidence type="ECO:0000256" key="12">
    <source>
        <dbReference type="RuleBase" id="RU363101"/>
    </source>
</evidence>
<accession>A0A2S7EVD0</accession>
<evidence type="ECO:0000256" key="10">
    <source>
        <dbReference type="ARBA" id="ARBA00022989"/>
    </source>
</evidence>
<comment type="subcellular location">
    <subcellularLocation>
        <location evidence="2 12">Cell inner membrane</location>
        <topology evidence="2 12">Single-pass membrane protein</topology>
    </subcellularLocation>
</comment>
<evidence type="ECO:0000256" key="6">
    <source>
        <dbReference type="ARBA" id="ARBA00022475"/>
    </source>
</evidence>
<keyword evidence="6 12" id="KW-1003">Cell membrane</keyword>
<evidence type="ECO:0000256" key="13">
    <source>
        <dbReference type="SAM" id="MobiDB-lite"/>
    </source>
</evidence>
<evidence type="ECO:0000313" key="15">
    <source>
        <dbReference type="Proteomes" id="UP000238261"/>
    </source>
</evidence>
<gene>
    <name evidence="14" type="primary">ccmD</name>
    <name evidence="14" type="ORF">XhyaCFBP1156_12115</name>
</gene>
<dbReference type="PANTHER" id="PTHR37531:SF1">
    <property type="entry name" value="HEME EXPORTER PROTEIN D"/>
    <property type="match status" value="1"/>
</dbReference>
<dbReference type="InterPro" id="IPR007078">
    <property type="entry name" value="Haem_export_protD_CcmD"/>
</dbReference>
<comment type="function">
    <text evidence="1 12">Required for the export of heme to the periplasm for the biogenesis of c-type cytochromes.</text>
</comment>
<keyword evidence="10 12" id="KW-1133">Transmembrane helix</keyword>
<proteinExistence type="inferred from homology"/>
<keyword evidence="9 12" id="KW-0201">Cytochrome c-type biogenesis</keyword>
<reference evidence="15" key="1">
    <citation type="submission" date="2016-08" db="EMBL/GenBank/DDBJ databases">
        <authorList>
            <person name="Merda D."/>
            <person name="Briand M."/>
            <person name="Taghouti G."/>
            <person name="Carrere S."/>
            <person name="Gouzy J."/>
            <person name="Portier P."/>
            <person name="Jacques M.-A."/>
            <person name="Fischer-Le Saux M."/>
        </authorList>
    </citation>
    <scope>NUCLEOTIDE SEQUENCE [LARGE SCALE GENOMIC DNA]</scope>
    <source>
        <strain evidence="15">CFBP1156</strain>
    </source>
</reference>
<evidence type="ECO:0000256" key="9">
    <source>
        <dbReference type="ARBA" id="ARBA00022748"/>
    </source>
</evidence>
<evidence type="ECO:0000256" key="11">
    <source>
        <dbReference type="ARBA" id="ARBA00023136"/>
    </source>
</evidence>
<organism evidence="14 15">
    <name type="scientific">Xanthomonas hyacinthi</name>
    <dbReference type="NCBI Taxonomy" id="56455"/>
    <lineage>
        <taxon>Bacteria</taxon>
        <taxon>Pseudomonadati</taxon>
        <taxon>Pseudomonadota</taxon>
        <taxon>Gammaproteobacteria</taxon>
        <taxon>Lysobacterales</taxon>
        <taxon>Lysobacteraceae</taxon>
        <taxon>Xanthomonas</taxon>
    </lineage>
</organism>
<dbReference type="GO" id="GO:0017004">
    <property type="term" value="P:cytochrome complex assembly"/>
    <property type="evidence" value="ECO:0007669"/>
    <property type="project" value="UniProtKB-KW"/>
</dbReference>
<keyword evidence="11 12" id="KW-0472">Membrane</keyword>
<comment type="similarity">
    <text evidence="3 12">Belongs to the CcmD/CycX/HelD family.</text>
</comment>
<keyword evidence="7 12" id="KW-0997">Cell inner membrane</keyword>
<evidence type="ECO:0000256" key="2">
    <source>
        <dbReference type="ARBA" id="ARBA00004377"/>
    </source>
</evidence>
<evidence type="ECO:0000256" key="1">
    <source>
        <dbReference type="ARBA" id="ARBA00002442"/>
    </source>
</evidence>